<evidence type="ECO:0000256" key="2">
    <source>
        <dbReference type="SAM" id="Phobius"/>
    </source>
</evidence>
<feature type="compositionally biased region" description="Pro residues" evidence="1">
    <location>
        <begin position="168"/>
        <end position="178"/>
    </location>
</feature>
<dbReference type="Proteomes" id="UP001519310">
    <property type="component" value="Unassembled WGS sequence"/>
</dbReference>
<comment type="caution">
    <text evidence="4">The sequence shown here is derived from an EMBL/GenBank/DDBJ whole genome shotgun (WGS) entry which is preliminary data.</text>
</comment>
<dbReference type="InterPro" id="IPR028087">
    <property type="entry name" value="Tad_N"/>
</dbReference>
<keyword evidence="5" id="KW-1185">Reference proteome</keyword>
<protein>
    <submittedName>
        <fullName evidence="4">Flp pilus assembly protein TadG</fullName>
    </submittedName>
</protein>
<gene>
    <name evidence="4" type="ORF">J2Z77_007536</name>
</gene>
<dbReference type="EMBL" id="JAGGLQ010000027">
    <property type="protein sequence ID" value="MBP2041676.1"/>
    <property type="molecule type" value="Genomic_DNA"/>
</dbReference>
<keyword evidence="2" id="KW-0472">Membrane</keyword>
<feature type="domain" description="Putative Flp pilus-assembly TadG-like N-terminal" evidence="3">
    <location>
        <begin position="11"/>
        <end position="57"/>
    </location>
</feature>
<feature type="transmembrane region" description="Helical" evidence="2">
    <location>
        <begin position="12"/>
        <end position="34"/>
    </location>
</feature>
<organism evidence="4 5">
    <name type="scientific">Streptomyces avidinii</name>
    <dbReference type="NCBI Taxonomy" id="1895"/>
    <lineage>
        <taxon>Bacteria</taxon>
        <taxon>Bacillati</taxon>
        <taxon>Actinomycetota</taxon>
        <taxon>Actinomycetes</taxon>
        <taxon>Kitasatosporales</taxon>
        <taxon>Streptomycetaceae</taxon>
        <taxon>Streptomyces</taxon>
    </lineage>
</organism>
<feature type="region of interest" description="Disordered" evidence="1">
    <location>
        <begin position="153"/>
        <end position="180"/>
    </location>
</feature>
<dbReference type="RefSeq" id="WP_189974250.1">
    <property type="nucleotide sequence ID" value="NZ_BMVL01000026.1"/>
</dbReference>
<evidence type="ECO:0000313" key="4">
    <source>
        <dbReference type="EMBL" id="MBP2041676.1"/>
    </source>
</evidence>
<name>A0ABS4LHU1_STRAV</name>
<evidence type="ECO:0000256" key="1">
    <source>
        <dbReference type="SAM" id="MobiDB-lite"/>
    </source>
</evidence>
<evidence type="ECO:0000313" key="5">
    <source>
        <dbReference type="Proteomes" id="UP001519310"/>
    </source>
</evidence>
<accession>A0ABS4LHU1</accession>
<keyword evidence="2" id="KW-1133">Transmembrane helix</keyword>
<dbReference type="Pfam" id="PF13400">
    <property type="entry name" value="Tad"/>
    <property type="match status" value="1"/>
</dbReference>
<sequence>MTWRRFGGDRGQAFPIYAVVVAGLLFAALAYFTIGKAAIVRSNAQGAADAAALAAAREGRDSLLPGIDLATLSPEDWEQVLLGNRFDHSAGACAAAQDFAAMNDATTATCSRSGTRFSVRSMTNGTVGDSVVPGTSGRRGEADATAEIVPRCRVKPGESGSGGGSVPTPGPSEPPKAPGPIKFSCDKGVVVDYDPARPRAWPSLAAALFDIRLID</sequence>
<evidence type="ECO:0000259" key="3">
    <source>
        <dbReference type="Pfam" id="PF13400"/>
    </source>
</evidence>
<proteinExistence type="predicted"/>
<reference evidence="4 5" key="1">
    <citation type="submission" date="2021-03" db="EMBL/GenBank/DDBJ databases">
        <title>Genomic Encyclopedia of Type Strains, Phase IV (KMG-IV): sequencing the most valuable type-strain genomes for metagenomic binning, comparative biology and taxonomic classification.</title>
        <authorList>
            <person name="Goeker M."/>
        </authorList>
    </citation>
    <scope>NUCLEOTIDE SEQUENCE [LARGE SCALE GENOMIC DNA]</scope>
    <source>
        <strain evidence="4 5">DSM 40526</strain>
    </source>
</reference>
<keyword evidence="2" id="KW-0812">Transmembrane</keyword>